<evidence type="ECO:0000256" key="1">
    <source>
        <dbReference type="ARBA" id="ARBA00005156"/>
    </source>
</evidence>
<dbReference type="GO" id="GO:0017183">
    <property type="term" value="P:protein histidyl modification to diphthamide"/>
    <property type="evidence" value="ECO:0007669"/>
    <property type="project" value="TreeGrafter"/>
</dbReference>
<evidence type="ECO:0000256" key="5">
    <source>
        <dbReference type="ARBA" id="ARBA00038092"/>
    </source>
</evidence>
<dbReference type="InterPro" id="IPR001680">
    <property type="entry name" value="WD40_rpt"/>
</dbReference>
<protein>
    <recommendedName>
        <fullName evidence="6">methylated diphthine methylhydrolase</fullName>
        <ecNumber evidence="6">3.1.1.97</ecNumber>
    </recommendedName>
</protein>
<accession>A0A4P9XXT9</accession>
<dbReference type="GO" id="GO:0061685">
    <property type="term" value="F:diphthine methylesterase activity"/>
    <property type="evidence" value="ECO:0007669"/>
    <property type="project" value="UniProtKB-EC"/>
</dbReference>
<evidence type="ECO:0000256" key="7">
    <source>
        <dbReference type="ARBA" id="ARBA00047551"/>
    </source>
</evidence>
<dbReference type="Proteomes" id="UP000267251">
    <property type="component" value="Unassembled WGS sequence"/>
</dbReference>
<evidence type="ECO:0000256" key="6">
    <source>
        <dbReference type="ARBA" id="ARBA00039131"/>
    </source>
</evidence>
<feature type="repeat" description="WD" evidence="8">
    <location>
        <begin position="264"/>
        <end position="306"/>
    </location>
</feature>
<dbReference type="EC" id="3.1.1.97" evidence="6"/>
<dbReference type="EMBL" id="KZ989053">
    <property type="protein sequence ID" value="RKP11273.1"/>
    <property type="molecule type" value="Genomic_DNA"/>
</dbReference>
<evidence type="ECO:0000256" key="9">
    <source>
        <dbReference type="SAM" id="MobiDB-lite"/>
    </source>
</evidence>
<dbReference type="PROSITE" id="PS50082">
    <property type="entry name" value="WD_REPEATS_2"/>
    <property type="match status" value="1"/>
</dbReference>
<dbReference type="Gene3D" id="2.130.10.10">
    <property type="entry name" value="YVTN repeat-like/Quinoprotein amine dehydrogenase"/>
    <property type="match status" value="1"/>
</dbReference>
<reference evidence="11" key="1">
    <citation type="journal article" date="2018" name="Nat. Microbiol.">
        <title>Leveraging single-cell genomics to expand the fungal tree of life.</title>
        <authorList>
            <person name="Ahrendt S.R."/>
            <person name="Quandt C.A."/>
            <person name="Ciobanu D."/>
            <person name="Clum A."/>
            <person name="Salamov A."/>
            <person name="Andreopoulos B."/>
            <person name="Cheng J.F."/>
            <person name="Woyke T."/>
            <person name="Pelin A."/>
            <person name="Henrissat B."/>
            <person name="Reynolds N.K."/>
            <person name="Benny G.L."/>
            <person name="Smith M.E."/>
            <person name="James T.Y."/>
            <person name="Grigoriev I.V."/>
        </authorList>
    </citation>
    <scope>NUCLEOTIDE SEQUENCE [LARGE SCALE GENOMIC DNA]</scope>
</reference>
<gene>
    <name evidence="10" type="ORF">BJ684DRAFT_13125</name>
</gene>
<name>A0A4P9XXT9_9FUNG</name>
<keyword evidence="3" id="KW-0677">Repeat</keyword>
<sequence>MSIPKSKSLGRIDTDYSACSVELASRQGWMKANNAILACGTYQLLDPKTGERVFPSSGMMTSSTETAGDEEKDEAKKRVGRLYLYEVKRDGEAGEMDMSLLDHVDTPAILDLKWIQHGTENLLVQAAADGTISLYRMDEPGKLRSTGTYPCPDLPKDETPPLILSLDTSTRYTGLDKNAPRISTSQSDGCLTEWNFREDGTLSRQMAWKAHDFEAWITAYDGWNEHIIYSGGDDACFRGWDRRMLGNCAETGSDGIEQPASFTNRSHDAGVCSIQTHPTNPHILVTGSYDEYVRLWDKRSMRRPIQEVSVEGGVWRLKWHPHQSNLLLAACMYGGCRVLSLDGKFMCVQCMGKRSLTLVYLLPNLLEQATPSSLEVIRTFEEHESMAYGIDWCLGVPSKSLGGENGDVIASCSFYDHILHVW</sequence>
<dbReference type="SUPFAM" id="SSF50978">
    <property type="entry name" value="WD40 repeat-like"/>
    <property type="match status" value="1"/>
</dbReference>
<comment type="similarity">
    <text evidence="5">Belongs to the DPH7 family.</text>
</comment>
<keyword evidence="4" id="KW-0378">Hydrolase</keyword>
<evidence type="ECO:0000256" key="8">
    <source>
        <dbReference type="PROSITE-ProRule" id="PRU00221"/>
    </source>
</evidence>
<dbReference type="InterPro" id="IPR015943">
    <property type="entry name" value="WD40/YVTN_repeat-like_dom_sf"/>
</dbReference>
<dbReference type="PANTHER" id="PTHR46042">
    <property type="entry name" value="DIPHTHINE METHYLTRANSFERASE"/>
    <property type="match status" value="1"/>
</dbReference>
<evidence type="ECO:0000313" key="10">
    <source>
        <dbReference type="EMBL" id="RKP11273.1"/>
    </source>
</evidence>
<organism evidence="10 11">
    <name type="scientific">Piptocephalis cylindrospora</name>
    <dbReference type="NCBI Taxonomy" id="1907219"/>
    <lineage>
        <taxon>Eukaryota</taxon>
        <taxon>Fungi</taxon>
        <taxon>Fungi incertae sedis</taxon>
        <taxon>Zoopagomycota</taxon>
        <taxon>Zoopagomycotina</taxon>
        <taxon>Zoopagomycetes</taxon>
        <taxon>Zoopagales</taxon>
        <taxon>Piptocephalidaceae</taxon>
        <taxon>Piptocephalis</taxon>
    </lineage>
</organism>
<dbReference type="InterPro" id="IPR036322">
    <property type="entry name" value="WD40_repeat_dom_sf"/>
</dbReference>
<dbReference type="OrthoDB" id="1930760at2759"/>
<dbReference type="Pfam" id="PF00400">
    <property type="entry name" value="WD40"/>
    <property type="match status" value="1"/>
</dbReference>
<comment type="pathway">
    <text evidence="1">Protein modification; peptidyl-diphthamide biosynthesis.</text>
</comment>
<dbReference type="PROSITE" id="PS50294">
    <property type="entry name" value="WD_REPEATS_REGION"/>
    <property type="match status" value="1"/>
</dbReference>
<proteinExistence type="inferred from homology"/>
<dbReference type="InterPro" id="IPR052415">
    <property type="entry name" value="Diphthine_MTase"/>
</dbReference>
<dbReference type="SMART" id="SM00320">
    <property type="entry name" value="WD40"/>
    <property type="match status" value="4"/>
</dbReference>
<keyword evidence="2 8" id="KW-0853">WD repeat</keyword>
<dbReference type="PANTHER" id="PTHR46042:SF1">
    <property type="entry name" value="DIPHTHINE METHYLTRANSFERASE"/>
    <property type="match status" value="1"/>
</dbReference>
<keyword evidence="11" id="KW-1185">Reference proteome</keyword>
<dbReference type="GO" id="GO:0005737">
    <property type="term" value="C:cytoplasm"/>
    <property type="evidence" value="ECO:0007669"/>
    <property type="project" value="TreeGrafter"/>
</dbReference>
<comment type="catalytic activity">
    <reaction evidence="7">
        <text>diphthine methyl ester-[translation elongation factor 2] + H2O = diphthine-[translation elongation factor 2] + methanol + H(+)</text>
        <dbReference type="Rhea" id="RHEA:42656"/>
        <dbReference type="Rhea" id="RHEA-COMP:10172"/>
        <dbReference type="Rhea" id="RHEA-COMP:10173"/>
        <dbReference type="ChEBI" id="CHEBI:15377"/>
        <dbReference type="ChEBI" id="CHEBI:15378"/>
        <dbReference type="ChEBI" id="CHEBI:17790"/>
        <dbReference type="ChEBI" id="CHEBI:79005"/>
        <dbReference type="ChEBI" id="CHEBI:82696"/>
        <dbReference type="EC" id="3.1.1.97"/>
    </reaction>
</comment>
<evidence type="ECO:0000313" key="11">
    <source>
        <dbReference type="Proteomes" id="UP000267251"/>
    </source>
</evidence>
<feature type="region of interest" description="Disordered" evidence="9">
    <location>
        <begin position="53"/>
        <end position="73"/>
    </location>
</feature>
<evidence type="ECO:0000256" key="3">
    <source>
        <dbReference type="ARBA" id="ARBA00022737"/>
    </source>
</evidence>
<evidence type="ECO:0000256" key="4">
    <source>
        <dbReference type="ARBA" id="ARBA00022801"/>
    </source>
</evidence>
<dbReference type="AlphaFoldDB" id="A0A4P9XXT9"/>
<evidence type="ECO:0000256" key="2">
    <source>
        <dbReference type="ARBA" id="ARBA00022574"/>
    </source>
</evidence>